<dbReference type="EMBL" id="JABEBT010000202">
    <property type="protein sequence ID" value="KAF7624756.1"/>
    <property type="molecule type" value="Genomic_DNA"/>
</dbReference>
<dbReference type="GO" id="GO:0045053">
    <property type="term" value="P:protein retention in Golgi apparatus"/>
    <property type="evidence" value="ECO:0007669"/>
    <property type="project" value="TreeGrafter"/>
</dbReference>
<comment type="similarity">
    <text evidence="1">Belongs to the VPS13 family.</text>
</comment>
<feature type="compositionally biased region" description="Basic and acidic residues" evidence="2">
    <location>
        <begin position="272"/>
        <end position="294"/>
    </location>
</feature>
<proteinExistence type="inferred from homology"/>
<comment type="caution">
    <text evidence="3">The sequence shown here is derived from an EMBL/GenBank/DDBJ whole genome shotgun (WGS) entry which is preliminary data.</text>
</comment>
<keyword evidence="4" id="KW-1185">Reference proteome</keyword>
<protein>
    <submittedName>
        <fullName evidence="3">Uncharacterized protein</fullName>
    </submittedName>
</protein>
<evidence type="ECO:0000256" key="2">
    <source>
        <dbReference type="SAM" id="MobiDB-lite"/>
    </source>
</evidence>
<organism evidence="3 4">
    <name type="scientific">Meloidogyne graminicola</name>
    <dbReference type="NCBI Taxonomy" id="189291"/>
    <lineage>
        <taxon>Eukaryota</taxon>
        <taxon>Metazoa</taxon>
        <taxon>Ecdysozoa</taxon>
        <taxon>Nematoda</taxon>
        <taxon>Chromadorea</taxon>
        <taxon>Rhabditida</taxon>
        <taxon>Tylenchina</taxon>
        <taxon>Tylenchomorpha</taxon>
        <taxon>Tylenchoidea</taxon>
        <taxon>Meloidogynidae</taxon>
        <taxon>Meloidogyninae</taxon>
        <taxon>Meloidogyne</taxon>
    </lineage>
</organism>
<dbReference type="OrthoDB" id="428159at2759"/>
<evidence type="ECO:0000313" key="3">
    <source>
        <dbReference type="EMBL" id="KAF7624756.1"/>
    </source>
</evidence>
<sequence>MLIKKIKKSQSILKMTDSTRPWLKMEIETNPLNKDFDQLVELRIAPIMLMYHAPAVNKALDVFKPPETVRLQQLTALAIARYEDVKARSTTALQHMVEQKRKLKLEIQIDPATIVLCSGGVFDEGKTTLITDQKLKKLMAGAYDNFQLSLSNVQLIFADNFRTCMKARSDRCSPYHLLKPTNMVIDVLRSTIDDLQLPMIRIFGNLPDVVLIISDDRLVQILELLNSIPRPEFDEEVVDLSAPIEITKLRDRAKMVAIMEVSELDENILQKDNEENEEKSGSEVEIKGVKKSDSSSDSSVLQRERQIQLDMTLSLNEVGIVVNKRDKPFLSAHIRRLGFHLTKKNV</sequence>
<dbReference type="InterPro" id="IPR026847">
    <property type="entry name" value="VPS13"/>
</dbReference>
<dbReference type="AlphaFoldDB" id="A0A8S9Z8R1"/>
<dbReference type="PANTHER" id="PTHR16166">
    <property type="entry name" value="VACUOLAR PROTEIN SORTING-ASSOCIATED PROTEIN VPS13"/>
    <property type="match status" value="1"/>
</dbReference>
<feature type="region of interest" description="Disordered" evidence="2">
    <location>
        <begin position="272"/>
        <end position="301"/>
    </location>
</feature>
<reference evidence="3" key="1">
    <citation type="journal article" date="2020" name="Ecol. Evol.">
        <title>Genome structure and content of the rice root-knot nematode (Meloidogyne graminicola).</title>
        <authorList>
            <person name="Phan N.T."/>
            <person name="Danchin E.G.J."/>
            <person name="Klopp C."/>
            <person name="Perfus-Barbeoch L."/>
            <person name="Kozlowski D.K."/>
            <person name="Koutsovoulos G.D."/>
            <person name="Lopez-Roques C."/>
            <person name="Bouchez O."/>
            <person name="Zahm M."/>
            <person name="Besnard G."/>
            <person name="Bellafiore S."/>
        </authorList>
    </citation>
    <scope>NUCLEOTIDE SEQUENCE</scope>
    <source>
        <strain evidence="3">VN-18</strain>
    </source>
</reference>
<gene>
    <name evidence="3" type="ORF">Mgra_00009962</name>
</gene>
<name>A0A8S9Z8R1_9BILA</name>
<evidence type="ECO:0000313" key="4">
    <source>
        <dbReference type="Proteomes" id="UP000605970"/>
    </source>
</evidence>
<accession>A0A8S9Z8R1</accession>
<evidence type="ECO:0000256" key="1">
    <source>
        <dbReference type="ARBA" id="ARBA00006545"/>
    </source>
</evidence>
<dbReference type="GO" id="GO:0006623">
    <property type="term" value="P:protein targeting to vacuole"/>
    <property type="evidence" value="ECO:0007669"/>
    <property type="project" value="TreeGrafter"/>
</dbReference>
<dbReference type="Proteomes" id="UP000605970">
    <property type="component" value="Unassembled WGS sequence"/>
</dbReference>
<dbReference type="PANTHER" id="PTHR16166:SF93">
    <property type="entry name" value="INTERMEMBRANE LIPID TRANSFER PROTEIN VPS13"/>
    <property type="match status" value="1"/>
</dbReference>